<evidence type="ECO:0000313" key="2">
    <source>
        <dbReference type="Proteomes" id="UP001500908"/>
    </source>
</evidence>
<proteinExistence type="predicted"/>
<sequence>MVTITEQDRTPLTIGEGIAFITHYPDSLRKNNCFSLVGSRCGDRRVPALWISKGAPKLGWCWAGNPHTWLGSASCAGRAG</sequence>
<keyword evidence="2" id="KW-1185">Reference proteome</keyword>
<dbReference type="InterPro" id="IPR043755">
    <property type="entry name" value="DUF5701"/>
</dbReference>
<name>A0ABP7G4D9_9ACTN</name>
<accession>A0ABP7G4D9</accession>
<gene>
    <name evidence="1" type="ORF">GCM10022402_36140</name>
</gene>
<comment type="caution">
    <text evidence="1">The sequence shown here is derived from an EMBL/GenBank/DDBJ whole genome shotgun (WGS) entry which is preliminary data.</text>
</comment>
<reference evidence="2" key="1">
    <citation type="journal article" date="2019" name="Int. J. Syst. Evol. Microbiol.">
        <title>The Global Catalogue of Microorganisms (GCM) 10K type strain sequencing project: providing services to taxonomists for standard genome sequencing and annotation.</title>
        <authorList>
            <consortium name="The Broad Institute Genomics Platform"/>
            <consortium name="The Broad Institute Genome Sequencing Center for Infectious Disease"/>
            <person name="Wu L."/>
            <person name="Ma J."/>
        </authorList>
    </citation>
    <scope>NUCLEOTIDE SEQUENCE [LARGE SCALE GENOMIC DNA]</scope>
    <source>
        <strain evidence="2">JCM 17137</strain>
    </source>
</reference>
<evidence type="ECO:0000313" key="1">
    <source>
        <dbReference type="EMBL" id="GAA3754239.1"/>
    </source>
</evidence>
<protein>
    <submittedName>
        <fullName evidence="1">Uncharacterized protein</fullName>
    </submittedName>
</protein>
<dbReference type="EMBL" id="BAABDD010000019">
    <property type="protein sequence ID" value="GAA3754239.1"/>
    <property type="molecule type" value="Genomic_DNA"/>
</dbReference>
<organism evidence="1 2">
    <name type="scientific">Salinactinospora qingdaonensis</name>
    <dbReference type="NCBI Taxonomy" id="702744"/>
    <lineage>
        <taxon>Bacteria</taxon>
        <taxon>Bacillati</taxon>
        <taxon>Actinomycetota</taxon>
        <taxon>Actinomycetes</taxon>
        <taxon>Streptosporangiales</taxon>
        <taxon>Nocardiopsidaceae</taxon>
        <taxon>Salinactinospora</taxon>
    </lineage>
</organism>
<dbReference type="Proteomes" id="UP001500908">
    <property type="component" value="Unassembled WGS sequence"/>
</dbReference>
<dbReference type="Pfam" id="PF18959">
    <property type="entry name" value="DUF5701"/>
    <property type="match status" value="1"/>
</dbReference>